<accession>A0A7C4S266</accession>
<keyword evidence="6" id="KW-1003">Cell membrane</keyword>
<feature type="transmembrane region" description="Helical" evidence="18">
    <location>
        <begin position="751"/>
        <end position="768"/>
    </location>
</feature>
<evidence type="ECO:0000256" key="12">
    <source>
        <dbReference type="ARBA" id="ARBA00022842"/>
    </source>
</evidence>
<dbReference type="InterPro" id="IPR004014">
    <property type="entry name" value="ATPase_P-typ_cation-transptr_N"/>
</dbReference>
<comment type="function">
    <text evidence="1">Mediates magnesium influx to the cytosol.</text>
</comment>
<dbReference type="SFLD" id="SFLDG00002">
    <property type="entry name" value="C1.7:_P-type_atpase_like"/>
    <property type="match status" value="1"/>
</dbReference>
<evidence type="ECO:0000256" key="3">
    <source>
        <dbReference type="ARBA" id="ARBA00008746"/>
    </source>
</evidence>
<dbReference type="Gene3D" id="3.40.1110.10">
    <property type="entry name" value="Calcium-transporting ATPase, cytoplasmic domain N"/>
    <property type="match status" value="1"/>
</dbReference>
<evidence type="ECO:0000256" key="7">
    <source>
        <dbReference type="ARBA" id="ARBA00022519"/>
    </source>
</evidence>
<keyword evidence="7" id="KW-0997">Cell inner membrane</keyword>
<dbReference type="EMBL" id="DTBX01000090">
    <property type="protein sequence ID" value="HGQ55331.1"/>
    <property type="molecule type" value="Genomic_DNA"/>
</dbReference>
<protein>
    <recommendedName>
        <fullName evidence="5">Magnesium-transporting ATPase, P-type 1</fullName>
        <ecNumber evidence="4">7.2.2.14</ecNumber>
    </recommendedName>
    <alternativeName>
        <fullName evidence="16">Mg(2+) transport ATPase, P-type 1</fullName>
    </alternativeName>
</protein>
<feature type="transmembrane region" description="Helical" evidence="18">
    <location>
        <begin position="717"/>
        <end position="739"/>
    </location>
</feature>
<proteinExistence type="inferred from homology"/>
<evidence type="ECO:0000256" key="16">
    <source>
        <dbReference type="ARBA" id="ARBA00029806"/>
    </source>
</evidence>
<evidence type="ECO:0000256" key="13">
    <source>
        <dbReference type="ARBA" id="ARBA00022967"/>
    </source>
</evidence>
<dbReference type="SMART" id="SM00831">
    <property type="entry name" value="Cation_ATPase_N"/>
    <property type="match status" value="1"/>
</dbReference>
<evidence type="ECO:0000259" key="19">
    <source>
        <dbReference type="SMART" id="SM00831"/>
    </source>
</evidence>
<dbReference type="EC" id="7.2.2.14" evidence="4"/>
<feature type="transmembrane region" description="Helical" evidence="18">
    <location>
        <begin position="85"/>
        <end position="101"/>
    </location>
</feature>
<feature type="transmembrane region" description="Helical" evidence="18">
    <location>
        <begin position="274"/>
        <end position="298"/>
    </location>
</feature>
<keyword evidence="15 18" id="KW-0472">Membrane</keyword>
<dbReference type="InterPro" id="IPR006068">
    <property type="entry name" value="ATPase_P-typ_cation-transptr_C"/>
</dbReference>
<comment type="catalytic activity">
    <reaction evidence="17">
        <text>Mg(2+)(out) + ATP + H2O = Mg(2+)(in) + ADP + phosphate + H(+)</text>
        <dbReference type="Rhea" id="RHEA:10260"/>
        <dbReference type="ChEBI" id="CHEBI:15377"/>
        <dbReference type="ChEBI" id="CHEBI:15378"/>
        <dbReference type="ChEBI" id="CHEBI:18420"/>
        <dbReference type="ChEBI" id="CHEBI:30616"/>
        <dbReference type="ChEBI" id="CHEBI:43474"/>
        <dbReference type="ChEBI" id="CHEBI:456216"/>
        <dbReference type="EC" id="7.2.2.14"/>
    </reaction>
</comment>
<dbReference type="InterPro" id="IPR036412">
    <property type="entry name" value="HAD-like_sf"/>
</dbReference>
<dbReference type="SUPFAM" id="SSF81665">
    <property type="entry name" value="Calcium ATPase, transmembrane domain M"/>
    <property type="match status" value="1"/>
</dbReference>
<evidence type="ECO:0000256" key="11">
    <source>
        <dbReference type="ARBA" id="ARBA00022840"/>
    </source>
</evidence>
<dbReference type="PANTHER" id="PTHR42861">
    <property type="entry name" value="CALCIUM-TRANSPORTING ATPASE"/>
    <property type="match status" value="1"/>
</dbReference>
<dbReference type="SUPFAM" id="SSF81653">
    <property type="entry name" value="Calcium ATPase, transduction domain A"/>
    <property type="match status" value="1"/>
</dbReference>
<dbReference type="SUPFAM" id="SSF56784">
    <property type="entry name" value="HAD-like"/>
    <property type="match status" value="1"/>
</dbReference>
<dbReference type="InterPro" id="IPR008250">
    <property type="entry name" value="ATPase_P-typ_transduc_dom_A_sf"/>
</dbReference>
<dbReference type="NCBIfam" id="TIGR01494">
    <property type="entry name" value="ATPase_P-type"/>
    <property type="match status" value="2"/>
</dbReference>
<evidence type="ECO:0000256" key="1">
    <source>
        <dbReference type="ARBA" id="ARBA00003954"/>
    </source>
</evidence>
<dbReference type="AlphaFoldDB" id="A0A7C4S266"/>
<dbReference type="Gene3D" id="1.20.1110.10">
    <property type="entry name" value="Calcium-transporting ATPase, transmembrane domain"/>
    <property type="match status" value="1"/>
</dbReference>
<evidence type="ECO:0000256" key="17">
    <source>
        <dbReference type="ARBA" id="ARBA00047295"/>
    </source>
</evidence>
<dbReference type="InterPro" id="IPR006415">
    <property type="entry name" value="P-type_ATPase_IIIB"/>
</dbReference>
<dbReference type="SFLD" id="SFLDS00003">
    <property type="entry name" value="Haloacid_Dehalogenase"/>
    <property type="match status" value="1"/>
</dbReference>
<dbReference type="Pfam" id="PF00689">
    <property type="entry name" value="Cation_ATPase_C"/>
    <property type="match status" value="1"/>
</dbReference>
<keyword evidence="8" id="KW-0597">Phosphoprotein</keyword>
<dbReference type="NCBIfam" id="TIGR01524">
    <property type="entry name" value="ATPase-IIIB_Mg"/>
    <property type="match status" value="1"/>
</dbReference>
<evidence type="ECO:0000256" key="10">
    <source>
        <dbReference type="ARBA" id="ARBA00022741"/>
    </source>
</evidence>
<feature type="transmembrane region" description="Helical" evidence="18">
    <location>
        <begin position="244"/>
        <end position="262"/>
    </location>
</feature>
<comment type="similarity">
    <text evidence="3">Belongs to the cation transport ATPase (P-type) (TC 3.A.3) family. Type IIIB subfamily.</text>
</comment>
<evidence type="ECO:0000256" key="15">
    <source>
        <dbReference type="ARBA" id="ARBA00023136"/>
    </source>
</evidence>
<keyword evidence="11" id="KW-0067">ATP-binding</keyword>
<comment type="subcellular location">
    <subcellularLocation>
        <location evidence="2">Cell inner membrane</location>
        <topology evidence="2">Multi-pass membrane protein</topology>
    </subcellularLocation>
</comment>
<sequence length="842" mass="93877">MAEKEIKPFWNKEPTEVLKELNTDNEGLTSVEAAQRIKIYGPNVLKPSKRLTTLSLFLSQFKSPIIILLILAVILSFFLKEFTDAIIILIIVIASGILSFIQEKNAQDVIAKLLAIVQVKTKVLRDKKPVEIPVEDVVPGDIVLLGAGDIVPGDCLVLQSKDLFVNEAILTGETFPVEKELGIIPADTPLAHRTNSLFMGTHIVSGSAQALVVYTGRSTEFGKVSERLKLKPPETEFQRGVNRFGFFLMEVTSLFVIIIFGMNVYLKKPVLDSFLFALALAIGFTPQLLPAIISINLAHGAKGMAKKKVIVKKLASIENFGSMNILCSDKTGTLTEGMVQVKKAIDIEGRESEKVLFYAYLNAFYQTGLKNPIDEAILNFKKFSLASCKKLDEVPYDFTRKRLSILVQIENEVIMITKGAISNILEICSKAEMSDGKIVEISTVYPLIEERLNEFNRNSFRFLGIAYRKMNEDRTISQKDETGMIFLGFLAFFDPPKKDVAQTIRKLNRLGLSLKIITGDNKQVAINVAKQIGLKEPKVLTGKELQQIVDEALLVIAPDINIFAEVEPSHKERIVLALKKLGNVVGYMGDGINDISALHTADVGISVDSAVDAAKEAADIVLLEKDLNVLLEGVHHGRLTFANTLKYIFMATSANFGNMFSMAGVSLFLPFLPLLPKQVLLTNLLTDFPEMTIATDNVDKEMIETPQRWNINFIRRFMIIFGLISSIFDYLTFGVLLFLLHASTEQFRTGWFVKSVVSAALIVLVIRSRRPFFKSLPGRYLLLATSLIMLLTIILPWLPIGKLFGFVGLPISFIFVSFIILALYVITAEITKYLFYRKINKI</sequence>
<evidence type="ECO:0000256" key="5">
    <source>
        <dbReference type="ARBA" id="ARBA00013555"/>
    </source>
</evidence>
<comment type="caution">
    <text evidence="21">The sequence shown here is derived from an EMBL/GenBank/DDBJ whole genome shotgun (WGS) entry which is preliminary data.</text>
</comment>
<dbReference type="EMBL" id="DSZH01000022">
    <property type="protein sequence ID" value="HGU47023.1"/>
    <property type="molecule type" value="Genomic_DNA"/>
</dbReference>
<keyword evidence="9 18" id="KW-0812">Transmembrane</keyword>
<dbReference type="Pfam" id="PF08282">
    <property type="entry name" value="Hydrolase_3"/>
    <property type="match status" value="1"/>
</dbReference>
<dbReference type="GO" id="GO:0015444">
    <property type="term" value="F:P-type magnesium transporter activity"/>
    <property type="evidence" value="ECO:0007669"/>
    <property type="project" value="UniProtKB-EC"/>
</dbReference>
<dbReference type="Pfam" id="PF13246">
    <property type="entry name" value="Cation_ATPase"/>
    <property type="match status" value="1"/>
</dbReference>
<evidence type="ECO:0000256" key="9">
    <source>
        <dbReference type="ARBA" id="ARBA00022692"/>
    </source>
</evidence>
<organism evidence="21">
    <name type="scientific">candidate division WOR-3 bacterium</name>
    <dbReference type="NCBI Taxonomy" id="2052148"/>
    <lineage>
        <taxon>Bacteria</taxon>
        <taxon>Bacteria division WOR-3</taxon>
    </lineage>
</organism>
<evidence type="ECO:0000313" key="20">
    <source>
        <dbReference type="EMBL" id="HGQ55331.1"/>
    </source>
</evidence>
<dbReference type="GO" id="GO:0005886">
    <property type="term" value="C:plasma membrane"/>
    <property type="evidence" value="ECO:0007669"/>
    <property type="project" value="UniProtKB-SubCell"/>
</dbReference>
<dbReference type="PROSITE" id="PS00154">
    <property type="entry name" value="ATPASE_E1_E2"/>
    <property type="match status" value="1"/>
</dbReference>
<dbReference type="InterPro" id="IPR044492">
    <property type="entry name" value="P_typ_ATPase_HD_dom"/>
</dbReference>
<dbReference type="InterPro" id="IPR023214">
    <property type="entry name" value="HAD_sf"/>
</dbReference>
<name>A0A7C4S266_UNCW3</name>
<keyword evidence="14 18" id="KW-1133">Transmembrane helix</keyword>
<gene>
    <name evidence="21" type="primary">mgtA</name>
    <name evidence="21" type="ORF">ENT60_00470</name>
    <name evidence="20" type="ORF">ENU28_02570</name>
</gene>
<feature type="transmembrane region" description="Helical" evidence="18">
    <location>
        <begin position="780"/>
        <end position="798"/>
    </location>
</feature>
<dbReference type="InterPro" id="IPR001757">
    <property type="entry name" value="P_typ_ATPase"/>
</dbReference>
<dbReference type="Gene3D" id="2.70.150.10">
    <property type="entry name" value="Calcium-transporting ATPase, cytoplasmic transduction domain A"/>
    <property type="match status" value="1"/>
</dbReference>
<keyword evidence="10" id="KW-0547">Nucleotide-binding</keyword>
<dbReference type="Gene3D" id="3.40.50.1000">
    <property type="entry name" value="HAD superfamily/HAD-like"/>
    <property type="match status" value="1"/>
</dbReference>
<feature type="domain" description="Cation-transporting P-type ATPase N-terminal" evidence="19">
    <location>
        <begin position="8"/>
        <end position="81"/>
    </location>
</feature>
<keyword evidence="13" id="KW-1278">Translocase</keyword>
<feature type="transmembrane region" description="Helical" evidence="18">
    <location>
        <begin position="56"/>
        <end position="79"/>
    </location>
</feature>
<evidence type="ECO:0000313" key="21">
    <source>
        <dbReference type="EMBL" id="HGU47023.1"/>
    </source>
</evidence>
<dbReference type="Pfam" id="PF00690">
    <property type="entry name" value="Cation_ATPase_N"/>
    <property type="match status" value="1"/>
</dbReference>
<evidence type="ECO:0000256" key="8">
    <source>
        <dbReference type="ARBA" id="ARBA00022553"/>
    </source>
</evidence>
<evidence type="ECO:0000256" key="4">
    <source>
        <dbReference type="ARBA" id="ARBA00012786"/>
    </source>
</evidence>
<dbReference type="InterPro" id="IPR059000">
    <property type="entry name" value="ATPase_P-type_domA"/>
</dbReference>
<dbReference type="SFLD" id="SFLDF00027">
    <property type="entry name" value="p-type_atpase"/>
    <property type="match status" value="1"/>
</dbReference>
<dbReference type="InterPro" id="IPR018303">
    <property type="entry name" value="ATPase_P-typ_P_site"/>
</dbReference>
<feature type="transmembrane region" description="Helical" evidence="18">
    <location>
        <begin position="804"/>
        <end position="827"/>
    </location>
</feature>
<evidence type="ECO:0000256" key="14">
    <source>
        <dbReference type="ARBA" id="ARBA00022989"/>
    </source>
</evidence>
<dbReference type="GO" id="GO:0005524">
    <property type="term" value="F:ATP binding"/>
    <property type="evidence" value="ECO:0007669"/>
    <property type="project" value="UniProtKB-KW"/>
</dbReference>
<dbReference type="InterPro" id="IPR023298">
    <property type="entry name" value="ATPase_P-typ_TM_dom_sf"/>
</dbReference>
<reference evidence="21" key="1">
    <citation type="journal article" date="2020" name="mSystems">
        <title>Genome- and Community-Level Interaction Insights into Carbon Utilization and Element Cycling Functions of Hydrothermarchaeota in Hydrothermal Sediment.</title>
        <authorList>
            <person name="Zhou Z."/>
            <person name="Liu Y."/>
            <person name="Xu W."/>
            <person name="Pan J."/>
            <person name="Luo Z.H."/>
            <person name="Li M."/>
        </authorList>
    </citation>
    <scope>NUCLEOTIDE SEQUENCE [LARGE SCALE GENOMIC DNA]</scope>
    <source>
        <strain evidence="21">SpSt-594</strain>
        <strain evidence="20">SpSt-655</strain>
    </source>
</reference>
<evidence type="ECO:0000256" key="6">
    <source>
        <dbReference type="ARBA" id="ARBA00022475"/>
    </source>
</evidence>
<dbReference type="PRINTS" id="PR01836">
    <property type="entry name" value="MGATPASE"/>
</dbReference>
<keyword evidence="12" id="KW-0460">Magnesium</keyword>
<dbReference type="Pfam" id="PF00122">
    <property type="entry name" value="E1-E2_ATPase"/>
    <property type="match status" value="1"/>
</dbReference>
<evidence type="ECO:0000256" key="18">
    <source>
        <dbReference type="SAM" id="Phobius"/>
    </source>
</evidence>
<dbReference type="GO" id="GO:0016887">
    <property type="term" value="F:ATP hydrolysis activity"/>
    <property type="evidence" value="ECO:0007669"/>
    <property type="project" value="InterPro"/>
</dbReference>
<dbReference type="InterPro" id="IPR023299">
    <property type="entry name" value="ATPase_P-typ_cyto_dom_N"/>
</dbReference>
<evidence type="ECO:0000256" key="2">
    <source>
        <dbReference type="ARBA" id="ARBA00004429"/>
    </source>
</evidence>